<sequence>MRITRQGRLLLILLCLLLTATQAQSAYKIGVLAKRGGVKALEKWGRHGVYLSESLGTRFIIMPVKFASIPHMVQSQKIDFLLANPAIFAEMQEEYGLQAVATMVNRSSGKGVHQFGGVIFVKQDSPVKTLAEIKGKTFGFVKHSSFGGLHAALHLLQQNGIDPRKDYDHYLELKTHDNVVKAVAKGEVEVGTVRTDTLERMAGEGKIKMEDFRVLNQVEDDFPFVHSTELYPEWPMAVLAHTDKKIAEEVGKALRQMKPDSLEAQRAHIMGWEKEADYIPVLNCLQAIHYNIFKKK</sequence>
<feature type="signal peptide" evidence="1">
    <location>
        <begin position="1"/>
        <end position="25"/>
    </location>
</feature>
<dbReference type="SUPFAM" id="SSF53850">
    <property type="entry name" value="Periplasmic binding protein-like II"/>
    <property type="match status" value="1"/>
</dbReference>
<evidence type="ECO:0000313" key="2">
    <source>
        <dbReference type="EMBL" id="XCN74568.1"/>
    </source>
</evidence>
<protein>
    <submittedName>
        <fullName evidence="2">Phosphate/phosphite/phosphonate ABC transporter substrate-binding protein</fullName>
    </submittedName>
</protein>
<proteinExistence type="predicted"/>
<organism evidence="2">
    <name type="scientific">Candidatus Electrothrix aestuarii</name>
    <dbReference type="NCBI Taxonomy" id="3062594"/>
    <lineage>
        <taxon>Bacteria</taxon>
        <taxon>Pseudomonadati</taxon>
        <taxon>Thermodesulfobacteriota</taxon>
        <taxon>Desulfobulbia</taxon>
        <taxon>Desulfobulbales</taxon>
        <taxon>Desulfobulbaceae</taxon>
        <taxon>Candidatus Electrothrix</taxon>
    </lineage>
</organism>
<keyword evidence="1" id="KW-0732">Signal</keyword>
<feature type="chain" id="PRO_5043851747" evidence="1">
    <location>
        <begin position="26"/>
        <end position="296"/>
    </location>
</feature>
<dbReference type="Gene3D" id="3.40.190.10">
    <property type="entry name" value="Periplasmic binding protein-like II"/>
    <property type="match status" value="2"/>
</dbReference>
<dbReference type="PANTHER" id="PTHR35841">
    <property type="entry name" value="PHOSPHONATES-BINDING PERIPLASMIC PROTEIN"/>
    <property type="match status" value="1"/>
</dbReference>
<gene>
    <name evidence="2" type="ORF">Q3M24_07440</name>
</gene>
<dbReference type="KEGG" id="eaj:Q3M24_07440"/>
<dbReference type="AlphaFoldDB" id="A0AAU8M0A0"/>
<dbReference type="Pfam" id="PF12974">
    <property type="entry name" value="Phosphonate-bd"/>
    <property type="match status" value="1"/>
</dbReference>
<dbReference type="PANTHER" id="PTHR35841:SF1">
    <property type="entry name" value="PHOSPHONATES-BINDING PERIPLASMIC PROTEIN"/>
    <property type="match status" value="1"/>
</dbReference>
<dbReference type="EMBL" id="CP159373">
    <property type="protein sequence ID" value="XCN74568.1"/>
    <property type="molecule type" value="Genomic_DNA"/>
</dbReference>
<evidence type="ECO:0000256" key="1">
    <source>
        <dbReference type="SAM" id="SignalP"/>
    </source>
</evidence>
<reference evidence="2" key="2">
    <citation type="submission" date="2024-06" db="EMBL/GenBank/DDBJ databases">
        <authorList>
            <person name="Plum-Jensen L.E."/>
            <person name="Schramm A."/>
            <person name="Marshall I.P.G."/>
        </authorList>
    </citation>
    <scope>NUCLEOTIDE SEQUENCE</scope>
    <source>
        <strain evidence="2">Rat1</strain>
    </source>
</reference>
<name>A0AAU8M0A0_9BACT</name>
<reference evidence="2" key="1">
    <citation type="journal article" date="2024" name="Syst. Appl. Microbiol.">
        <title>First single-strain enrichments of Electrothrix cable bacteria, description of E. aestuarii sp. nov. and E. rattekaaiensis sp. nov., and proposal of a cable bacteria taxonomy following the rules of the SeqCode.</title>
        <authorList>
            <person name="Plum-Jensen L.E."/>
            <person name="Schramm A."/>
            <person name="Marshall I.P.G."/>
        </authorList>
    </citation>
    <scope>NUCLEOTIDE SEQUENCE</scope>
    <source>
        <strain evidence="2">Rat1</strain>
    </source>
</reference>
<accession>A0AAU8M0A0</accession>